<dbReference type="AlphaFoldDB" id="A0A9D4US68"/>
<accession>A0A9D4US68</accession>
<dbReference type="Proteomes" id="UP000886520">
    <property type="component" value="Chromosome 11"/>
</dbReference>
<evidence type="ECO:0000256" key="1">
    <source>
        <dbReference type="SAM" id="MobiDB-lite"/>
    </source>
</evidence>
<organism evidence="2 3">
    <name type="scientific">Adiantum capillus-veneris</name>
    <name type="common">Maidenhair fern</name>
    <dbReference type="NCBI Taxonomy" id="13818"/>
    <lineage>
        <taxon>Eukaryota</taxon>
        <taxon>Viridiplantae</taxon>
        <taxon>Streptophyta</taxon>
        <taxon>Embryophyta</taxon>
        <taxon>Tracheophyta</taxon>
        <taxon>Polypodiopsida</taxon>
        <taxon>Polypodiidae</taxon>
        <taxon>Polypodiales</taxon>
        <taxon>Pteridineae</taxon>
        <taxon>Pteridaceae</taxon>
        <taxon>Vittarioideae</taxon>
        <taxon>Adiantum</taxon>
    </lineage>
</organism>
<comment type="caution">
    <text evidence="2">The sequence shown here is derived from an EMBL/GenBank/DDBJ whole genome shotgun (WGS) entry which is preliminary data.</text>
</comment>
<feature type="region of interest" description="Disordered" evidence="1">
    <location>
        <begin position="45"/>
        <end position="77"/>
    </location>
</feature>
<evidence type="ECO:0000313" key="3">
    <source>
        <dbReference type="Proteomes" id="UP000886520"/>
    </source>
</evidence>
<gene>
    <name evidence="2" type="ORF">GOP47_0011123</name>
</gene>
<reference evidence="2" key="1">
    <citation type="submission" date="2021-01" db="EMBL/GenBank/DDBJ databases">
        <title>Adiantum capillus-veneris genome.</title>
        <authorList>
            <person name="Fang Y."/>
            <person name="Liao Q."/>
        </authorList>
    </citation>
    <scope>NUCLEOTIDE SEQUENCE</scope>
    <source>
        <strain evidence="2">H3</strain>
        <tissue evidence="2">Leaf</tissue>
    </source>
</reference>
<sequence>MPRKFASCAWPPMHVEGEVVLHRRRASDRSWGGEDDMQQLVQGHDEARQQRVAKRHTKIGDGQEELSKSKENAICKG</sequence>
<name>A0A9D4US68_ADICA</name>
<dbReference type="EMBL" id="JABFUD020000011">
    <property type="protein sequence ID" value="KAI5073110.1"/>
    <property type="molecule type" value="Genomic_DNA"/>
</dbReference>
<keyword evidence="3" id="KW-1185">Reference proteome</keyword>
<protein>
    <submittedName>
        <fullName evidence="2">Uncharacterized protein</fullName>
    </submittedName>
</protein>
<proteinExistence type="predicted"/>
<evidence type="ECO:0000313" key="2">
    <source>
        <dbReference type="EMBL" id="KAI5073110.1"/>
    </source>
</evidence>
<feature type="compositionally biased region" description="Basic and acidic residues" evidence="1">
    <location>
        <begin position="58"/>
        <end position="77"/>
    </location>
</feature>